<sequence length="142" mass="15422">MRDRGAAEQGVGEAQAPVRLGVGIGFGFEFELGCRRRELRRRGRLVGQRLLGQRFLGRRFVGRGIVRGRAQLRWRLLLRGWRRLRRRQLTHRAARGSLPARAHLACAGSRTPPRPGDRLARGSAGVGAGGVSVGGGGIDSPA</sequence>
<comment type="caution">
    <text evidence="2">The sequence shown here is derived from an EMBL/GenBank/DDBJ whole genome shotgun (WGS) entry which is preliminary data.</text>
</comment>
<dbReference type="EMBL" id="JHDU01000013">
    <property type="protein sequence ID" value="KDR62850.1"/>
    <property type="molecule type" value="Genomic_DNA"/>
</dbReference>
<accession>A0ABR4SBM0</accession>
<feature type="region of interest" description="Disordered" evidence="1">
    <location>
        <begin position="107"/>
        <end position="142"/>
    </location>
</feature>
<reference evidence="2 3" key="1">
    <citation type="submission" date="2014-03" db="EMBL/GenBank/DDBJ databases">
        <title>Genome Sequence of Streptomyces wadayamensis A23 strain, an endophytic actinobacteria from Citrus reticulata.</title>
        <authorList>
            <person name="de Oliveira L.G."/>
            <person name="Tormet G.D."/>
            <person name="Marcon J."/>
            <person name="Samborsky M."/>
            <person name="Araujo W.L."/>
            <person name="de Azevedo J.L."/>
        </authorList>
    </citation>
    <scope>NUCLEOTIDE SEQUENCE [LARGE SCALE GENOMIC DNA]</scope>
    <source>
        <strain evidence="2 3">A23</strain>
    </source>
</reference>
<proteinExistence type="predicted"/>
<organism evidence="2 3">
    <name type="scientific">Streptomyces wadayamensis</name>
    <dbReference type="NCBI Taxonomy" id="141454"/>
    <lineage>
        <taxon>Bacteria</taxon>
        <taxon>Bacillati</taxon>
        <taxon>Actinomycetota</taxon>
        <taxon>Actinomycetes</taxon>
        <taxon>Kitasatosporales</taxon>
        <taxon>Streptomycetaceae</taxon>
        <taxon>Streptomyces</taxon>
    </lineage>
</organism>
<evidence type="ECO:0000256" key="1">
    <source>
        <dbReference type="SAM" id="MobiDB-lite"/>
    </source>
</evidence>
<feature type="compositionally biased region" description="Gly residues" evidence="1">
    <location>
        <begin position="124"/>
        <end position="142"/>
    </location>
</feature>
<name>A0ABR4SBM0_9ACTN</name>
<keyword evidence="3" id="KW-1185">Reference proteome</keyword>
<dbReference type="Proteomes" id="UP000027443">
    <property type="component" value="Unassembled WGS sequence"/>
</dbReference>
<evidence type="ECO:0000313" key="2">
    <source>
        <dbReference type="EMBL" id="KDR62850.1"/>
    </source>
</evidence>
<evidence type="ECO:0000313" key="3">
    <source>
        <dbReference type="Proteomes" id="UP000027443"/>
    </source>
</evidence>
<gene>
    <name evidence="2" type="ORF">DC60_29985</name>
</gene>
<protein>
    <submittedName>
        <fullName evidence="2">Uncharacterized protein</fullName>
    </submittedName>
</protein>